<reference evidence="2" key="1">
    <citation type="submission" date="2016-02" db="EMBL/GenBank/DDBJ databases">
        <title>Genome sequence of Bacillus trypoxylicola KCTC 13244(T).</title>
        <authorList>
            <person name="Jeong H."/>
            <person name="Park S.-H."/>
            <person name="Choi S.-K."/>
        </authorList>
    </citation>
    <scope>NUCLEOTIDE SEQUENCE [LARGE SCALE GENOMIC DNA]</scope>
    <source>
        <strain evidence="2">KCTC 13244</strain>
    </source>
</reference>
<dbReference type="Proteomes" id="UP000075806">
    <property type="component" value="Unassembled WGS sequence"/>
</dbReference>
<evidence type="ECO:0000313" key="3">
    <source>
        <dbReference type="Proteomes" id="UP000075806"/>
    </source>
</evidence>
<accession>A0A161QAT6</accession>
<evidence type="ECO:0000259" key="1">
    <source>
        <dbReference type="SMART" id="SM00860"/>
    </source>
</evidence>
<dbReference type="Gene3D" id="3.40.1580.10">
    <property type="entry name" value="SMI1/KNR4-like"/>
    <property type="match status" value="1"/>
</dbReference>
<dbReference type="AlphaFoldDB" id="A0A161QAT6"/>
<evidence type="ECO:0000313" key="2">
    <source>
        <dbReference type="EMBL" id="KYG34957.1"/>
    </source>
</evidence>
<feature type="domain" description="Knr4/Smi1-like" evidence="1">
    <location>
        <begin position="17"/>
        <end position="145"/>
    </location>
</feature>
<dbReference type="SMART" id="SM00860">
    <property type="entry name" value="SMI1_KNR4"/>
    <property type="match status" value="1"/>
</dbReference>
<organism evidence="2 3">
    <name type="scientific">Alkalihalobacillus trypoxylicola</name>
    <dbReference type="NCBI Taxonomy" id="519424"/>
    <lineage>
        <taxon>Bacteria</taxon>
        <taxon>Bacillati</taxon>
        <taxon>Bacillota</taxon>
        <taxon>Bacilli</taxon>
        <taxon>Bacillales</taxon>
        <taxon>Bacillaceae</taxon>
        <taxon>Alkalihalobacillus</taxon>
    </lineage>
</organism>
<dbReference type="OrthoDB" id="8657476at2"/>
<dbReference type="RefSeq" id="WP_061947209.1">
    <property type="nucleotide sequence ID" value="NZ_LTAO01000001.1"/>
</dbReference>
<keyword evidence="3" id="KW-1185">Reference proteome</keyword>
<name>A0A161QAT6_9BACI</name>
<gene>
    <name evidence="2" type="ORF">AZF04_01085</name>
</gene>
<dbReference type="Pfam" id="PF09346">
    <property type="entry name" value="SMI1_KNR4"/>
    <property type="match status" value="1"/>
</dbReference>
<sequence length="271" mass="31798">MTRVLWEKELDDYYLGEPSTEQIEKIQNELNIVLPSSYVNLMKNRNGFYLTNKYFPTNEPNSWSEQSVYIDYLLGIGESPGILDTLYLRKEWGIRSQKLIIISAEPPMFLCLDYRNRKNPSVICIDVDENQEFKLAENFDELISGLVEYIEEEPSTYDKELTNEEVKHYYSEIDQVILKGTPKEVDRLFTKVLSTNNELIRYMVKKMKEHKKPKVQVYLLLFLMCCAEGENQGTIEDSDLLNILNDLSKSKNKEVKELTDYSLEKLQKRIS</sequence>
<protein>
    <recommendedName>
        <fullName evidence="1">Knr4/Smi1-like domain-containing protein</fullName>
    </recommendedName>
</protein>
<dbReference type="STRING" id="519424.AZF04_01085"/>
<dbReference type="SUPFAM" id="SSF160631">
    <property type="entry name" value="SMI1/KNR4-like"/>
    <property type="match status" value="1"/>
</dbReference>
<proteinExistence type="predicted"/>
<dbReference type="EMBL" id="LTAO01000001">
    <property type="protein sequence ID" value="KYG34957.1"/>
    <property type="molecule type" value="Genomic_DNA"/>
</dbReference>
<comment type="caution">
    <text evidence="2">The sequence shown here is derived from an EMBL/GenBank/DDBJ whole genome shotgun (WGS) entry which is preliminary data.</text>
</comment>
<dbReference type="InterPro" id="IPR037883">
    <property type="entry name" value="Knr4/Smi1-like_sf"/>
</dbReference>
<dbReference type="InterPro" id="IPR018958">
    <property type="entry name" value="Knr4/Smi1-like_dom"/>
</dbReference>